<sequence length="329" mass="35845">MAGTKSYQAQPPQATTEAIKAGAAEDADSDADASQEVDDEDPRLIRTVADFTAAFGFGENNLKKLPSVHDRNQGQLPADDPRLRIMVNNIVPATVRMAELVYLGDPSILQRLVGEKLTGSTDKTRELPYWATTLIIRVASKGSIQGRTARAVLVKGVSTKTLEELRKTNVIPLGGLTHKKARKDYHKAGQGASRVGSSVVNSSAKKGPAQMRERLMDAVPTARYSPPSVAEIKTRISAFVMDSKGNTSGMVQETRRTTGKRGRKSKVPDEVQRFLDERASANPNIKPRDVVKAIRERFPDLVGIDGVALDVEQLERAFTAAKKRQQSSN</sequence>
<feature type="compositionally biased region" description="Polar residues" evidence="1">
    <location>
        <begin position="1"/>
        <end position="16"/>
    </location>
</feature>
<feature type="compositionally biased region" description="Polar residues" evidence="1">
    <location>
        <begin position="195"/>
        <end position="204"/>
    </location>
</feature>
<feature type="region of interest" description="Disordered" evidence="1">
    <location>
        <begin position="248"/>
        <end position="267"/>
    </location>
</feature>
<dbReference type="Proteomes" id="UP000241890">
    <property type="component" value="Unassembled WGS sequence"/>
</dbReference>
<organism evidence="2 3">
    <name type="scientific">Hondaea fermentalgiana</name>
    <dbReference type="NCBI Taxonomy" id="2315210"/>
    <lineage>
        <taxon>Eukaryota</taxon>
        <taxon>Sar</taxon>
        <taxon>Stramenopiles</taxon>
        <taxon>Bigyra</taxon>
        <taxon>Labyrinthulomycetes</taxon>
        <taxon>Thraustochytrida</taxon>
        <taxon>Thraustochytriidae</taxon>
        <taxon>Hondaea</taxon>
    </lineage>
</organism>
<accession>A0A2R5GT57</accession>
<feature type="region of interest" description="Disordered" evidence="1">
    <location>
        <begin position="189"/>
        <end position="210"/>
    </location>
</feature>
<evidence type="ECO:0000256" key="1">
    <source>
        <dbReference type="SAM" id="MobiDB-lite"/>
    </source>
</evidence>
<keyword evidence="3" id="KW-1185">Reference proteome</keyword>
<reference evidence="2 3" key="1">
    <citation type="submission" date="2017-12" db="EMBL/GenBank/DDBJ databases">
        <title>Sequencing, de novo assembly and annotation of complete genome of a new Thraustochytrid species, strain FCC1311.</title>
        <authorList>
            <person name="Sedici K."/>
            <person name="Godart F."/>
            <person name="Aiese Cigliano R."/>
            <person name="Sanseverino W."/>
            <person name="Barakat M."/>
            <person name="Ortet P."/>
            <person name="Marechal E."/>
            <person name="Cagnac O."/>
            <person name="Amato A."/>
        </authorList>
    </citation>
    <scope>NUCLEOTIDE SEQUENCE [LARGE SCALE GENOMIC DNA]</scope>
</reference>
<evidence type="ECO:0000313" key="2">
    <source>
        <dbReference type="EMBL" id="GBG31571.1"/>
    </source>
</evidence>
<evidence type="ECO:0000313" key="3">
    <source>
        <dbReference type="Proteomes" id="UP000241890"/>
    </source>
</evidence>
<feature type="region of interest" description="Disordered" evidence="1">
    <location>
        <begin position="1"/>
        <end position="41"/>
    </location>
</feature>
<dbReference type="EMBL" id="BEYU01000100">
    <property type="protein sequence ID" value="GBG31571.1"/>
    <property type="molecule type" value="Genomic_DNA"/>
</dbReference>
<feature type="compositionally biased region" description="Acidic residues" evidence="1">
    <location>
        <begin position="25"/>
        <end position="41"/>
    </location>
</feature>
<dbReference type="AlphaFoldDB" id="A0A2R5GT57"/>
<gene>
    <name evidence="2" type="ORF">FCC1311_077952</name>
</gene>
<name>A0A2R5GT57_9STRA</name>
<feature type="non-terminal residue" evidence="2">
    <location>
        <position position="329"/>
    </location>
</feature>
<comment type="caution">
    <text evidence="2">The sequence shown here is derived from an EMBL/GenBank/DDBJ whole genome shotgun (WGS) entry which is preliminary data.</text>
</comment>
<proteinExistence type="predicted"/>
<dbReference type="InParanoid" id="A0A2R5GT57"/>
<protein>
    <submittedName>
        <fullName evidence="2">Uncharacterized protein</fullName>
    </submittedName>
</protein>